<dbReference type="OrthoDB" id="8906724at2759"/>
<feature type="compositionally biased region" description="Low complexity" evidence="3">
    <location>
        <begin position="73"/>
        <end position="82"/>
    </location>
</feature>
<reference evidence="6" key="1">
    <citation type="submission" date="2025-08" db="UniProtKB">
        <authorList>
            <consortium name="RefSeq"/>
        </authorList>
    </citation>
    <scope>IDENTIFICATION</scope>
    <source>
        <strain evidence="6">Wakin</strain>
        <tissue evidence="6">Muscle</tissue>
    </source>
</reference>
<evidence type="ECO:0000259" key="4">
    <source>
        <dbReference type="PROSITE" id="PS51898"/>
    </source>
</evidence>
<dbReference type="Proteomes" id="UP000515129">
    <property type="component" value="Chromosome 22"/>
</dbReference>
<dbReference type="SUPFAM" id="SSF47823">
    <property type="entry name" value="lambda integrase-like, N-terminal domain"/>
    <property type="match status" value="1"/>
</dbReference>
<feature type="compositionally biased region" description="Basic residues" evidence="3">
    <location>
        <begin position="128"/>
        <end position="137"/>
    </location>
</feature>
<gene>
    <name evidence="6" type="primary">LOC113039694</name>
</gene>
<feature type="compositionally biased region" description="Basic residues" evidence="3">
    <location>
        <begin position="46"/>
        <end position="59"/>
    </location>
</feature>
<keyword evidence="1" id="KW-0238">DNA-binding</keyword>
<evidence type="ECO:0000256" key="3">
    <source>
        <dbReference type="SAM" id="MobiDB-lite"/>
    </source>
</evidence>
<keyword evidence="5" id="KW-1185">Reference proteome</keyword>
<evidence type="ECO:0000313" key="5">
    <source>
        <dbReference type="Proteomes" id="UP000515129"/>
    </source>
</evidence>
<dbReference type="GO" id="GO:0003677">
    <property type="term" value="F:DNA binding"/>
    <property type="evidence" value="ECO:0007669"/>
    <property type="project" value="UniProtKB-KW"/>
</dbReference>
<evidence type="ECO:0000256" key="2">
    <source>
        <dbReference type="ARBA" id="ARBA00023172"/>
    </source>
</evidence>
<dbReference type="PANTHER" id="PTHR34605">
    <property type="entry name" value="PHAGE_INTEGRASE DOMAIN-CONTAINING PROTEIN"/>
    <property type="match status" value="1"/>
</dbReference>
<dbReference type="PANTHER" id="PTHR34605:SF3">
    <property type="entry name" value="P CELL-TYPE AGGLUTINATION PROTEIN MAP4-LIKE-RELATED"/>
    <property type="match status" value="1"/>
</dbReference>
<dbReference type="InterPro" id="IPR002104">
    <property type="entry name" value="Integrase_catalytic"/>
</dbReference>
<feature type="compositionally biased region" description="Low complexity" evidence="3">
    <location>
        <begin position="150"/>
        <end position="159"/>
    </location>
</feature>
<dbReference type="InterPro" id="IPR011010">
    <property type="entry name" value="DNA_brk_join_enz"/>
</dbReference>
<dbReference type="InterPro" id="IPR013762">
    <property type="entry name" value="Integrase-like_cat_sf"/>
</dbReference>
<evidence type="ECO:0000313" key="6">
    <source>
        <dbReference type="RefSeq" id="XP_026053502.1"/>
    </source>
</evidence>
<feature type="domain" description="Tyr recombinase" evidence="4">
    <location>
        <begin position="507"/>
        <end position="712"/>
    </location>
</feature>
<name>A0A6P6J610_CARAU</name>
<dbReference type="InterPro" id="IPR052925">
    <property type="entry name" value="Phage_Integrase-like_Recomb"/>
</dbReference>
<dbReference type="AlphaFoldDB" id="A0A6P6J610"/>
<evidence type="ECO:0000256" key="1">
    <source>
        <dbReference type="ARBA" id="ARBA00023125"/>
    </source>
</evidence>
<feature type="compositionally biased region" description="Polar residues" evidence="3">
    <location>
        <begin position="138"/>
        <end position="149"/>
    </location>
</feature>
<dbReference type="InterPro" id="IPR010998">
    <property type="entry name" value="Integrase_recombinase_N"/>
</dbReference>
<feature type="region of interest" description="Disordered" evidence="3">
    <location>
        <begin position="1"/>
        <end position="86"/>
    </location>
</feature>
<organism evidence="5 6">
    <name type="scientific">Carassius auratus</name>
    <name type="common">Goldfish</name>
    <dbReference type="NCBI Taxonomy" id="7957"/>
    <lineage>
        <taxon>Eukaryota</taxon>
        <taxon>Metazoa</taxon>
        <taxon>Chordata</taxon>
        <taxon>Craniata</taxon>
        <taxon>Vertebrata</taxon>
        <taxon>Euteleostomi</taxon>
        <taxon>Actinopterygii</taxon>
        <taxon>Neopterygii</taxon>
        <taxon>Teleostei</taxon>
        <taxon>Ostariophysi</taxon>
        <taxon>Cypriniformes</taxon>
        <taxon>Cyprinidae</taxon>
        <taxon>Cyprininae</taxon>
        <taxon>Carassius</taxon>
    </lineage>
</organism>
<dbReference type="Pfam" id="PF00589">
    <property type="entry name" value="Phage_integrase"/>
    <property type="match status" value="1"/>
</dbReference>
<dbReference type="Gene3D" id="1.10.150.130">
    <property type="match status" value="1"/>
</dbReference>
<dbReference type="GO" id="GO:0006310">
    <property type="term" value="P:DNA recombination"/>
    <property type="evidence" value="ECO:0007669"/>
    <property type="project" value="UniProtKB-KW"/>
</dbReference>
<dbReference type="GO" id="GO:0015074">
    <property type="term" value="P:DNA integration"/>
    <property type="evidence" value="ECO:0007669"/>
    <property type="project" value="InterPro"/>
</dbReference>
<dbReference type="KEGG" id="caua:113039694"/>
<accession>A0A6P6J610</accession>
<dbReference type="PROSITE" id="PS51898">
    <property type="entry name" value="TYR_RECOMBINASE"/>
    <property type="match status" value="1"/>
</dbReference>
<protein>
    <submittedName>
        <fullName evidence="6">Protein transport protein SEC31-like</fullName>
    </submittedName>
</protein>
<feature type="region of interest" description="Disordered" evidence="3">
    <location>
        <begin position="125"/>
        <end position="231"/>
    </location>
</feature>
<keyword evidence="2" id="KW-0233">DNA recombination</keyword>
<feature type="compositionally biased region" description="Low complexity" evidence="3">
    <location>
        <begin position="188"/>
        <end position="203"/>
    </location>
</feature>
<dbReference type="RefSeq" id="XP_026053502.1">
    <property type="nucleotide sequence ID" value="XM_026197717.1"/>
</dbReference>
<sequence>MSQSSSSSDENGNTTKDARSHSAGPTTIPPTPDVAPEPQASSRGRTPARKALRSPRRRGQSSPPPARLPPSSPASSYRSAVPTIPPIGKWTVAGLREALGNSDIQASRKMNKAELYDLYVSLQSTPKTTHRQSKARRAQNSPAQLPPSCSRTGSGSLRPSSRRNRSSASLGRAPDSAMAGPHPPPDEAQPSTTVPAATVPHAARPSGPPTATQFHNPAIHNPFSFQWPTAPVGDTSARPSLLPAQTQGYQQFYPPGYNPAHFQWPAAPVAQTSAGPPPLAVQAHASNYYAPCSSYPPTNFPFQTTAGHLSVRPPPTFAAPDHTFPSSLIQNKSPYSLFTATPMPVPSNAVVMEPPPVSQSIRAQILSEIQDAGSRGGSIPNSSTSLFRTNIPVTHPLKPLLDASLDTILKAVSPRTLQSYITAWRCFKTFHVSYNMPFPDFSLLSVTSFITYLNSIKGLQVGSIKGYLSGIQFFHKLMYGAPSPEINNSQTSLLIKGIQRSQPSRTDARQPITLDILTKCIRALRTGYQPISTARTLDAMFVLAFFGFLRCSELAITSNFDPKIHPTISDLSVIDGESISYLIKQSKTDQTKKGHFIYIFNLPSPIQPYQSVLAYSQWRSSQAKSPLEPLFIDESKKPVTRFWFQKHLKAVLQQSGIPVKNFSSHSFRIGAATSAAQKGLSQQQIQALGRWSSDAFHSYIRTNRFHIKKAHQTLIE</sequence>
<dbReference type="GeneID" id="113039694"/>
<dbReference type="Gene3D" id="1.10.443.10">
    <property type="entry name" value="Intergrase catalytic core"/>
    <property type="match status" value="1"/>
</dbReference>
<proteinExistence type="predicted"/>
<feature type="compositionally biased region" description="Pro residues" evidence="3">
    <location>
        <begin position="62"/>
        <end position="72"/>
    </location>
</feature>
<dbReference type="SUPFAM" id="SSF56349">
    <property type="entry name" value="DNA breaking-rejoining enzymes"/>
    <property type="match status" value="1"/>
</dbReference>